<protein>
    <submittedName>
        <fullName evidence="2">Phosphoadenylyl-sulfate reductase [thioredoxin]</fullName>
        <ecNumber evidence="2">1.8.4.8</ecNumber>
    </submittedName>
</protein>
<accession>A0A6J4TYL1</accession>
<feature type="compositionally biased region" description="Basic residues" evidence="1">
    <location>
        <begin position="8"/>
        <end position="21"/>
    </location>
</feature>
<feature type="region of interest" description="Disordered" evidence="1">
    <location>
        <begin position="1"/>
        <end position="204"/>
    </location>
</feature>
<sequence>APSDRHDWRARRGGRAVRPHRDRLLVPEGGDGRPRPRLGDRARALRRLHARHRRAVRRDDHRVAQDRGALRHHDRGRPRPLARAPVGDRSRRVLQRPQGRAAAGAPRRLRRVGDRPAPRAVADPRRHDGDQLGREARAVQGGPARGVDREGRLAPDRRPRPAVPRAPRPGLQLDRLRALHAAGRGPGGPLGGDRQARVRPARGL</sequence>
<feature type="non-terminal residue" evidence="2">
    <location>
        <position position="1"/>
    </location>
</feature>
<feature type="compositionally biased region" description="Basic and acidic residues" evidence="1">
    <location>
        <begin position="146"/>
        <end position="159"/>
    </location>
</feature>
<feature type="compositionally biased region" description="Basic and acidic residues" evidence="1">
    <location>
        <begin position="111"/>
        <end position="137"/>
    </location>
</feature>
<evidence type="ECO:0000313" key="2">
    <source>
        <dbReference type="EMBL" id="CAA9535923.1"/>
    </source>
</evidence>
<keyword evidence="2" id="KW-0560">Oxidoreductase</keyword>
<gene>
    <name evidence="2" type="ORF">AVDCRST_MAG85-4114</name>
</gene>
<feature type="compositionally biased region" description="Basic and acidic residues" evidence="1">
    <location>
        <begin position="57"/>
        <end position="71"/>
    </location>
</feature>
<reference evidence="2" key="1">
    <citation type="submission" date="2020-02" db="EMBL/GenBank/DDBJ databases">
        <authorList>
            <person name="Meier V. D."/>
        </authorList>
    </citation>
    <scope>NUCLEOTIDE SEQUENCE</scope>
    <source>
        <strain evidence="2">AVDCRST_MAG85</strain>
    </source>
</reference>
<dbReference type="GO" id="GO:0004604">
    <property type="term" value="F:phosphoadenylyl-sulfate reductase (thioredoxin) activity"/>
    <property type="evidence" value="ECO:0007669"/>
    <property type="project" value="UniProtKB-EC"/>
</dbReference>
<dbReference type="EMBL" id="CADCVT010000467">
    <property type="protein sequence ID" value="CAA9535923.1"/>
    <property type="molecule type" value="Genomic_DNA"/>
</dbReference>
<feature type="compositionally biased region" description="Basic residues" evidence="1">
    <location>
        <begin position="44"/>
        <end position="56"/>
    </location>
</feature>
<name>A0A6J4TYL1_9ACTN</name>
<feature type="compositionally biased region" description="Low complexity" evidence="1">
    <location>
        <begin position="95"/>
        <end position="106"/>
    </location>
</feature>
<dbReference type="EC" id="1.8.4.8" evidence="2"/>
<feature type="non-terminal residue" evidence="2">
    <location>
        <position position="204"/>
    </location>
</feature>
<evidence type="ECO:0000256" key="1">
    <source>
        <dbReference type="SAM" id="MobiDB-lite"/>
    </source>
</evidence>
<organism evidence="2">
    <name type="scientific">uncultured Solirubrobacteraceae bacterium</name>
    <dbReference type="NCBI Taxonomy" id="1162706"/>
    <lineage>
        <taxon>Bacteria</taxon>
        <taxon>Bacillati</taxon>
        <taxon>Actinomycetota</taxon>
        <taxon>Thermoleophilia</taxon>
        <taxon>Solirubrobacterales</taxon>
        <taxon>Solirubrobacteraceae</taxon>
        <taxon>environmental samples</taxon>
    </lineage>
</organism>
<proteinExistence type="predicted"/>
<feature type="compositionally biased region" description="Basic and acidic residues" evidence="1">
    <location>
        <begin position="22"/>
        <end position="43"/>
    </location>
</feature>
<dbReference type="AlphaFoldDB" id="A0A6J4TYL1"/>